<comment type="caution">
    <text evidence="1">The sequence shown here is derived from an EMBL/GenBank/DDBJ whole genome shotgun (WGS) entry which is preliminary data.</text>
</comment>
<name>A0A9W6GPE5_9FUSO</name>
<dbReference type="Gene3D" id="3.30.420.280">
    <property type="match status" value="1"/>
</dbReference>
<reference evidence="1" key="1">
    <citation type="submission" date="2022-12" db="EMBL/GenBank/DDBJ databases">
        <title>Reference genome sequencing for broad-spectrum identification of bacterial and archaeal isolates by mass spectrometry.</title>
        <authorList>
            <person name="Sekiguchi Y."/>
            <person name="Tourlousse D.M."/>
        </authorList>
    </citation>
    <scope>NUCLEOTIDE SEQUENCE</scope>
    <source>
        <strain evidence="1">10succ1</strain>
    </source>
</reference>
<protein>
    <submittedName>
        <fullName evidence="1">Phage terminase large subunit</fullName>
    </submittedName>
</protein>
<sequence>MIRRVDFRFNFKKFKKKSKNLVLMYSSEHFRKKFKGVVAHGAVRSSKTFSLALGQILYVNQTGENTLNLWGGVSKEAIDGNYVTPSLDLLRSIGFSCKRSGNEVEVYLPRSTRITRKLGLRAGVRNYYEIKGGDTVRSESKVQGRTYYTILIDEAPKCDRQYIRQAMARTVSYGIDGKVFLTGNPEGSKKHWFHKEYIAGAAKKLLFPIHFKLEDNGSLTEKQISLAKTMYSGVFYRRMIEGEWVAAEGLVYDCVTEANYITSDQVPQGALDVYLSLDYGNSNAFSCGLWVKKRGDDKAYRIDQYYYNAKKAGKKKSAAQYVKEIIKMMEHYGLEPWEAEGIVVDPSAPIKPELEEGGFYVIDADNNVLEGIQETYEALAERRLLIVKENCESWCEEVELYAWDEKASEQGEDKVMKMWDHTMDETRYFTKTVLAA</sequence>
<organism evidence="1 2">
    <name type="scientific">Propionigenium maris DSM 9537</name>
    <dbReference type="NCBI Taxonomy" id="1123000"/>
    <lineage>
        <taxon>Bacteria</taxon>
        <taxon>Fusobacteriati</taxon>
        <taxon>Fusobacteriota</taxon>
        <taxon>Fusobacteriia</taxon>
        <taxon>Fusobacteriales</taxon>
        <taxon>Fusobacteriaceae</taxon>
        <taxon>Propionigenium</taxon>
    </lineage>
</organism>
<evidence type="ECO:0000313" key="1">
    <source>
        <dbReference type="EMBL" id="GLI57735.1"/>
    </source>
</evidence>
<dbReference type="RefSeq" id="WP_281837411.1">
    <property type="nucleotide sequence ID" value="NZ_BSDY01000023.1"/>
</dbReference>
<proteinExistence type="predicted"/>
<keyword evidence="2" id="KW-1185">Reference proteome</keyword>
<accession>A0A9W6GPE5</accession>
<dbReference type="Proteomes" id="UP001144471">
    <property type="component" value="Unassembled WGS sequence"/>
</dbReference>
<dbReference type="Gene3D" id="3.40.50.300">
    <property type="entry name" value="P-loop containing nucleotide triphosphate hydrolases"/>
    <property type="match status" value="1"/>
</dbReference>
<dbReference type="AlphaFoldDB" id="A0A9W6GPE5"/>
<dbReference type="EMBL" id="BSDY01000023">
    <property type="protein sequence ID" value="GLI57735.1"/>
    <property type="molecule type" value="Genomic_DNA"/>
</dbReference>
<gene>
    <name evidence="1" type="ORF">PM10SUCC1_32490</name>
</gene>
<dbReference type="InterPro" id="IPR027417">
    <property type="entry name" value="P-loop_NTPase"/>
</dbReference>
<evidence type="ECO:0000313" key="2">
    <source>
        <dbReference type="Proteomes" id="UP001144471"/>
    </source>
</evidence>